<keyword evidence="4" id="KW-1185">Reference proteome</keyword>
<dbReference type="Proteomes" id="UP001165289">
    <property type="component" value="Unassembled WGS sequence"/>
</dbReference>
<dbReference type="EMBL" id="JAKMXF010000298">
    <property type="protein sequence ID" value="KAI6652621.1"/>
    <property type="molecule type" value="Genomic_DNA"/>
</dbReference>
<accession>A0AAV7JVD9</accession>
<dbReference type="SUPFAM" id="SSF57997">
    <property type="entry name" value="Tropomyosin"/>
    <property type="match status" value="1"/>
</dbReference>
<evidence type="ECO:0000256" key="2">
    <source>
        <dbReference type="SAM" id="MobiDB-lite"/>
    </source>
</evidence>
<proteinExistence type="predicted"/>
<feature type="coiled-coil region" evidence="1">
    <location>
        <begin position="479"/>
        <end position="513"/>
    </location>
</feature>
<feature type="coiled-coil region" evidence="1">
    <location>
        <begin position="694"/>
        <end position="747"/>
    </location>
</feature>
<comment type="caution">
    <text evidence="3">The sequence shown here is derived from an EMBL/GenBank/DDBJ whole genome shotgun (WGS) entry which is preliminary data.</text>
</comment>
<feature type="region of interest" description="Disordered" evidence="2">
    <location>
        <begin position="17"/>
        <end position="36"/>
    </location>
</feature>
<name>A0AAV7JVD9_9METZ</name>
<feature type="coiled-coil region" evidence="1">
    <location>
        <begin position="399"/>
        <end position="447"/>
    </location>
</feature>
<reference evidence="3 4" key="1">
    <citation type="journal article" date="2023" name="BMC Biol.">
        <title>The compact genome of the sponge Oopsacas minuta (Hexactinellida) is lacking key metazoan core genes.</title>
        <authorList>
            <person name="Santini S."/>
            <person name="Schenkelaars Q."/>
            <person name="Jourda C."/>
            <person name="Duchesne M."/>
            <person name="Belahbib H."/>
            <person name="Rocher C."/>
            <person name="Selva M."/>
            <person name="Riesgo A."/>
            <person name="Vervoort M."/>
            <person name="Leys S.P."/>
            <person name="Kodjabachian L."/>
            <person name="Le Bivic A."/>
            <person name="Borchiellini C."/>
            <person name="Claverie J.M."/>
            <person name="Renard E."/>
        </authorList>
    </citation>
    <scope>NUCLEOTIDE SEQUENCE [LARGE SCALE GENOMIC DNA]</scope>
    <source>
        <strain evidence="3">SPO-2</strain>
    </source>
</reference>
<evidence type="ECO:0000256" key="1">
    <source>
        <dbReference type="SAM" id="Coils"/>
    </source>
</evidence>
<keyword evidence="1" id="KW-0175">Coiled coil</keyword>
<dbReference type="PANTHER" id="PTHR18863">
    <property type="entry name" value="TSEC-2-RELATED"/>
    <property type="match status" value="1"/>
</dbReference>
<dbReference type="AlphaFoldDB" id="A0AAV7JVD9"/>
<organism evidence="3 4">
    <name type="scientific">Oopsacas minuta</name>
    <dbReference type="NCBI Taxonomy" id="111878"/>
    <lineage>
        <taxon>Eukaryota</taxon>
        <taxon>Metazoa</taxon>
        <taxon>Porifera</taxon>
        <taxon>Hexactinellida</taxon>
        <taxon>Hexasterophora</taxon>
        <taxon>Lyssacinosida</taxon>
        <taxon>Leucopsacidae</taxon>
        <taxon>Oopsacas</taxon>
    </lineage>
</organism>
<sequence>MSLSSLVSKNSIDSNTDSILLPSIRPSGANQVVSSTPNLLVESTRIQPVSRNRNSPDDTLHNISLRSQSSSSLNLRPNSAKSLRTKPILGNSTTLNLTPNGKQFIDMQQKLKAEKHRSELREMTIISLKQQLALLLKDNQESKLATCQLEQYKNAFNKIESVFDFELESEQAIEPCVVIARVEQVLTETINLKVELDTMNCYISQLQRELYREKELSTGLREEIEIKESNVLELEGSSVATSNNPQYFNENIFEHQQVDLNSSLPCQETVKQNCLINTETPEVAQRIIDCINRLQDIPCTMDDTNSSILDLVSELENATFHVECNKSHLISGQERYERLSVENRANRETISRLASQLQHSEEEKSHHDKIVSSLKDDARKSEIQSKCLEADIISLKLQLDQIVDSKTTLLQQLTQLQNNQENAKRKSIQLSNEKLELESKLSSLENALQPFTQSLNQGESLDNHIKNCIHGLEAKTNEINESNVIISQLKSRIEELETELTTVQTQYNEVQTNNNKFAQELTYYESQSELIQRKEQQFSDFCHQLGHDMLIEPELNYVIEGGIAYDTLLARAEQLARYETEKLTEKSQAIVSLRNKLKLTQQQLHNKELQIDVLQRRYQGLDEKHRELQANEDASKKANEEHQKIAKDCSQLRKQALTNRNIIQKLKDELEQTCEIRRDNKSMSTEITHLDCQIQQLTMDKKRLHQQVARAAKEITQQIPKQEVIKIEVNNTKIEELKLENDNLRSEAIKTISGLDSIKAREGELIEIICTIANMLELPVKTKKKGSKETFIIPTQDDIKSALTDLIESSRMQHDANRALRESLLDMEKTFRKNVCHTLAYINDDDTMDKYVLEVPEL</sequence>
<evidence type="ECO:0000313" key="4">
    <source>
        <dbReference type="Proteomes" id="UP001165289"/>
    </source>
</evidence>
<feature type="compositionally biased region" description="Low complexity" evidence="2">
    <location>
        <begin position="64"/>
        <end position="79"/>
    </location>
</feature>
<evidence type="ECO:0000313" key="3">
    <source>
        <dbReference type="EMBL" id="KAI6652621.1"/>
    </source>
</evidence>
<feature type="coiled-coil region" evidence="1">
    <location>
        <begin position="583"/>
        <end position="655"/>
    </location>
</feature>
<dbReference type="PANTHER" id="PTHR18863:SF6">
    <property type="entry name" value="COILED-COIL DOMAIN-CONTAINING PROTEIN 170"/>
    <property type="match status" value="1"/>
</dbReference>
<protein>
    <submittedName>
        <fullName evidence="3">Coiled-coil domain-containing protein</fullName>
    </submittedName>
</protein>
<dbReference type="InterPro" id="IPR039139">
    <property type="entry name" value="CCDC170-like"/>
</dbReference>
<feature type="region of interest" description="Disordered" evidence="2">
    <location>
        <begin position="48"/>
        <end position="92"/>
    </location>
</feature>
<gene>
    <name evidence="3" type="ORF">LOD99_4406</name>
</gene>